<dbReference type="AlphaFoldDB" id="A0A379JK05"/>
<dbReference type="Proteomes" id="UP000255467">
    <property type="component" value="Unassembled WGS sequence"/>
</dbReference>
<keyword evidence="3" id="KW-1185">Reference proteome</keyword>
<proteinExistence type="predicted"/>
<evidence type="ECO:0000313" key="2">
    <source>
        <dbReference type="EMBL" id="SUD48897.1"/>
    </source>
</evidence>
<sequence>MSRVIEPQLSYSTVVPREHVHRSAISEVFLTDIICEKYPRFRLGIQLPRQHSYYSEHVAEAATYDPLLLLECSRQASILIAHRYVGAGMDQKFIFNTGNLRISHLAGLVVRPHPGYGILDATIVEEKQRDDVVIGITLAIDIQLDGTSVATMEMAIQWMPGAAWDKVRTRGRAALDLTAARPYPLERRAAPELVGRRSIDNVVLGEFTADTSVLDAEIVVDQHHPSLFDHPLDHIPGAVIFEAFRQTAVVAAHELFGLSPQRLVLTTVRATFLRFGELELATRARAQPLPVTGDHTVEFSIEMVQGDAVITEGLVALRRPGRAPMPGVRA</sequence>
<dbReference type="STRING" id="1406858.GCA_000710895_00813"/>
<dbReference type="OrthoDB" id="7838374at2"/>
<dbReference type="InterPro" id="IPR047757">
    <property type="entry name" value="AfsA-like"/>
</dbReference>
<dbReference type="Pfam" id="PF03756">
    <property type="entry name" value="AfsA"/>
    <property type="match status" value="2"/>
</dbReference>
<dbReference type="InterPro" id="IPR005509">
    <property type="entry name" value="AfsA_hotdog_dom"/>
</dbReference>
<feature type="domain" description="A-factor biosynthesis hotdog" evidence="1">
    <location>
        <begin position="20"/>
        <end position="156"/>
    </location>
</feature>
<dbReference type="EMBL" id="UGRY01000006">
    <property type="protein sequence ID" value="SUD48897.1"/>
    <property type="molecule type" value="Genomic_DNA"/>
</dbReference>
<dbReference type="RefSeq" id="WP_081592861.1">
    <property type="nucleotide sequence ID" value="NZ_UGRY01000006.1"/>
</dbReference>
<gene>
    <name evidence="2" type="ORF">NCTC1934_06241</name>
</gene>
<organism evidence="2 3">
    <name type="scientific">Nocardia otitidiscaviarum</name>
    <dbReference type="NCBI Taxonomy" id="1823"/>
    <lineage>
        <taxon>Bacteria</taxon>
        <taxon>Bacillati</taxon>
        <taxon>Actinomycetota</taxon>
        <taxon>Actinomycetes</taxon>
        <taxon>Mycobacteriales</taxon>
        <taxon>Nocardiaceae</taxon>
        <taxon>Nocardia</taxon>
    </lineage>
</organism>
<accession>A0A379JK05</accession>
<evidence type="ECO:0000313" key="3">
    <source>
        <dbReference type="Proteomes" id="UP000255467"/>
    </source>
</evidence>
<name>A0A379JK05_9NOCA</name>
<evidence type="ECO:0000259" key="1">
    <source>
        <dbReference type="Pfam" id="PF03756"/>
    </source>
</evidence>
<reference evidence="2 3" key="1">
    <citation type="submission" date="2018-06" db="EMBL/GenBank/DDBJ databases">
        <authorList>
            <consortium name="Pathogen Informatics"/>
            <person name="Doyle S."/>
        </authorList>
    </citation>
    <scope>NUCLEOTIDE SEQUENCE [LARGE SCALE GENOMIC DNA]</scope>
    <source>
        <strain evidence="2 3">NCTC1934</strain>
    </source>
</reference>
<dbReference type="NCBIfam" id="NF041195">
    <property type="entry name" value="ScbA_BarX_GamBu"/>
    <property type="match status" value="1"/>
</dbReference>
<dbReference type="GO" id="GO:0016740">
    <property type="term" value="F:transferase activity"/>
    <property type="evidence" value="ECO:0007669"/>
    <property type="project" value="InterPro"/>
</dbReference>
<protein>
    <submittedName>
        <fullName evidence="2">A-factor biosynthesis hotdog domain</fullName>
    </submittedName>
</protein>
<feature type="domain" description="A-factor biosynthesis hotdog" evidence="1">
    <location>
        <begin position="193"/>
        <end position="313"/>
    </location>
</feature>